<evidence type="ECO:0000256" key="7">
    <source>
        <dbReference type="ARBA" id="ARBA00022946"/>
    </source>
</evidence>
<dbReference type="InterPro" id="IPR001890">
    <property type="entry name" value="RNA-binding_CRM"/>
</dbReference>
<feature type="compositionally biased region" description="Basic and acidic residues" evidence="12">
    <location>
        <begin position="921"/>
        <end position="930"/>
    </location>
</feature>
<accession>A0ABR2NAA5</accession>
<dbReference type="SUPFAM" id="SSF75471">
    <property type="entry name" value="YhbY-like"/>
    <property type="match status" value="3"/>
</dbReference>
<dbReference type="PANTHER" id="PTHR31846:SF7">
    <property type="entry name" value="CRS1 _ YHBY (CRM) DOMAIN-CONTAINING PROTEIN"/>
    <property type="match status" value="1"/>
</dbReference>
<evidence type="ECO:0000313" key="14">
    <source>
        <dbReference type="EMBL" id="KAK8973088.1"/>
    </source>
</evidence>
<evidence type="ECO:0000256" key="5">
    <source>
        <dbReference type="ARBA" id="ARBA00022737"/>
    </source>
</evidence>
<keyword evidence="4" id="KW-0507">mRNA processing</keyword>
<keyword evidence="3" id="KW-0934">Plastid</keyword>
<evidence type="ECO:0000256" key="4">
    <source>
        <dbReference type="ARBA" id="ARBA00022664"/>
    </source>
</evidence>
<feature type="coiled-coil region" evidence="11">
    <location>
        <begin position="848"/>
        <end position="875"/>
    </location>
</feature>
<evidence type="ECO:0000256" key="12">
    <source>
        <dbReference type="SAM" id="MobiDB-lite"/>
    </source>
</evidence>
<keyword evidence="8" id="KW-0508">mRNA splicing</keyword>
<evidence type="ECO:0000313" key="15">
    <source>
        <dbReference type="Proteomes" id="UP001396334"/>
    </source>
</evidence>
<keyword evidence="6 10" id="KW-0694">RNA-binding</keyword>
<proteinExistence type="predicted"/>
<name>A0ABR2NAA5_9ROSI</name>
<feature type="domain" description="CRM" evidence="13">
    <location>
        <begin position="728"/>
        <end position="828"/>
    </location>
</feature>
<feature type="compositionally biased region" description="Basic and acidic residues" evidence="12">
    <location>
        <begin position="171"/>
        <end position="180"/>
    </location>
</feature>
<comment type="subcellular location">
    <subcellularLocation>
        <location evidence="1">Plastid</location>
        <location evidence="1">Chloroplast</location>
    </subcellularLocation>
</comment>
<feature type="region of interest" description="Disordered" evidence="12">
    <location>
        <begin position="260"/>
        <end position="294"/>
    </location>
</feature>
<dbReference type="Gene3D" id="3.30.110.60">
    <property type="entry name" value="YhbY-like"/>
    <property type="match status" value="3"/>
</dbReference>
<keyword evidence="9" id="KW-0687">Ribonucleoprotein</keyword>
<gene>
    <name evidence="14" type="ORF">V6N11_049437</name>
</gene>
<evidence type="ECO:0000256" key="8">
    <source>
        <dbReference type="ARBA" id="ARBA00023187"/>
    </source>
</evidence>
<evidence type="ECO:0000256" key="2">
    <source>
        <dbReference type="ARBA" id="ARBA00022528"/>
    </source>
</evidence>
<organism evidence="14 15">
    <name type="scientific">Hibiscus sabdariffa</name>
    <name type="common">roselle</name>
    <dbReference type="NCBI Taxonomy" id="183260"/>
    <lineage>
        <taxon>Eukaryota</taxon>
        <taxon>Viridiplantae</taxon>
        <taxon>Streptophyta</taxon>
        <taxon>Embryophyta</taxon>
        <taxon>Tracheophyta</taxon>
        <taxon>Spermatophyta</taxon>
        <taxon>Magnoliopsida</taxon>
        <taxon>eudicotyledons</taxon>
        <taxon>Gunneridae</taxon>
        <taxon>Pentapetalae</taxon>
        <taxon>rosids</taxon>
        <taxon>malvids</taxon>
        <taxon>Malvales</taxon>
        <taxon>Malvaceae</taxon>
        <taxon>Malvoideae</taxon>
        <taxon>Hibiscus</taxon>
    </lineage>
</organism>
<protein>
    <recommendedName>
        <fullName evidence="13">CRM domain-containing protein</fullName>
    </recommendedName>
</protein>
<feature type="domain" description="CRM" evidence="13">
    <location>
        <begin position="515"/>
        <end position="612"/>
    </location>
</feature>
<keyword evidence="2" id="KW-0150">Chloroplast</keyword>
<reference evidence="14 15" key="1">
    <citation type="journal article" date="2024" name="G3 (Bethesda)">
        <title>Genome assembly of Hibiscus sabdariffa L. provides insights into metabolisms of medicinal natural products.</title>
        <authorList>
            <person name="Kim T."/>
        </authorList>
    </citation>
    <scope>NUCLEOTIDE SEQUENCE [LARGE SCALE GENOMIC DNA]</scope>
    <source>
        <strain evidence="14">TK-2024</strain>
        <tissue evidence="14">Old leaves</tissue>
    </source>
</reference>
<sequence length="930" mass="105929">MGLRGNIDYILVWPKVLHFLGCVPCRPFHIRDDDDDGWILFVAHCYDIVKFSVFSLYWGLAMALSPFPVATHQIFPPYSHSLFYLFCQPNHSSSALKFKSCCFSHQSIKVGVETRKKRKPKPSFLDQINQKWSKKPIISTREKFPWQEKKELEEEEEEKEQSFEATTSESESDKYPRVEASDPVSFPFPSRVIAAPWSHGSEFNKPRFGFVHESPEFESQIDSSSSEKPIDFPVVNKAEINFNKLKTGLPVDKEITVVEGLSEEDSSRENFEVSTSGNNGGSIEGNGKGSKNRNTKMAERTIPEHELQRLSVAIGKNRKVSYDFILWNVALRMVERTKVGAAGITQALVEHIHERWKSGEVVKLRFEEPLSLNMKRTHEVLEKRTGGLVIWRSGGSVVLYRGMTYKLHCVQSYSRQDEADANASDVVTSNTENMVVKDSAGTTESFMPSSSEYLKDLSKEDLMDLRELNHLLDELGPRYIDWSGREPLPVDADLLPPIVPGYQPPLRRLPYGVRHCLKDKETTTFRRLARTTPPHFALGRNRELQGLAQAMVKLWERSAIAKIAIKRGVENTRNERMAEELKNLTGGTLLSRNKEYIVFYRGNDFLPPVVTETLKEMQKTRNLRQEEEEEARGRALALVGSNVKASTLPLVAGTLAETTAATSRWGHQPSPDEVEEMKRNSALTQQASLVRHLEKKLDHAKGKLRKAHKALAKVQEHLDPADLPTDLETLSDEERMLFRKIGLSMKPYLLLGKRGVYDGTIENMHLHWKYRELVKILVKRESLAQVKHIAISLEAESGGVLVSFDRTTKGYAIIIYRGKNYSRPHELRPKNLLTKRQALARSIELQRCEALKYHVSDLQKKIESMKSELDEMKAGKEVDLAKTPYSSLNEAPLSDDDIEEEDWEEEYLVSPDSGDDDDYEQKEPIPDTTF</sequence>
<keyword evidence="15" id="KW-1185">Reference proteome</keyword>
<keyword evidence="5" id="KW-0677">Repeat</keyword>
<evidence type="ECO:0000256" key="3">
    <source>
        <dbReference type="ARBA" id="ARBA00022640"/>
    </source>
</evidence>
<dbReference type="Proteomes" id="UP001396334">
    <property type="component" value="Unassembled WGS sequence"/>
</dbReference>
<evidence type="ECO:0000256" key="10">
    <source>
        <dbReference type="PROSITE-ProRule" id="PRU00626"/>
    </source>
</evidence>
<dbReference type="InterPro" id="IPR035920">
    <property type="entry name" value="YhbY-like_sf"/>
</dbReference>
<evidence type="ECO:0000256" key="11">
    <source>
        <dbReference type="SAM" id="Coils"/>
    </source>
</evidence>
<keyword evidence="7" id="KW-0809">Transit peptide</keyword>
<evidence type="ECO:0000256" key="9">
    <source>
        <dbReference type="ARBA" id="ARBA00023274"/>
    </source>
</evidence>
<feature type="domain" description="CRM" evidence="13">
    <location>
        <begin position="300"/>
        <end position="412"/>
    </location>
</feature>
<feature type="region of interest" description="Disordered" evidence="12">
    <location>
        <begin position="148"/>
        <end position="180"/>
    </location>
</feature>
<dbReference type="SMART" id="SM01103">
    <property type="entry name" value="CRS1_YhbY"/>
    <property type="match status" value="3"/>
</dbReference>
<feature type="compositionally biased region" description="Gly residues" evidence="12">
    <location>
        <begin position="278"/>
        <end position="288"/>
    </location>
</feature>
<dbReference type="Pfam" id="PF01985">
    <property type="entry name" value="CRS1_YhbY"/>
    <property type="match status" value="3"/>
</dbReference>
<dbReference type="PANTHER" id="PTHR31846">
    <property type="entry name" value="CRS1 / YHBY (CRM) DOMAIN-CONTAINING PROTEIN"/>
    <property type="match status" value="1"/>
</dbReference>
<evidence type="ECO:0000259" key="13">
    <source>
        <dbReference type="PROSITE" id="PS51295"/>
    </source>
</evidence>
<keyword evidence="11" id="KW-0175">Coiled coil</keyword>
<dbReference type="InterPro" id="IPR045278">
    <property type="entry name" value="CRS1/CFM2/CFM3"/>
</dbReference>
<feature type="region of interest" description="Disordered" evidence="12">
    <location>
        <begin position="880"/>
        <end position="930"/>
    </location>
</feature>
<dbReference type="EMBL" id="JBBPBN010000192">
    <property type="protein sequence ID" value="KAK8973088.1"/>
    <property type="molecule type" value="Genomic_DNA"/>
</dbReference>
<evidence type="ECO:0000256" key="1">
    <source>
        <dbReference type="ARBA" id="ARBA00004229"/>
    </source>
</evidence>
<comment type="caution">
    <text evidence="14">The sequence shown here is derived from an EMBL/GenBank/DDBJ whole genome shotgun (WGS) entry which is preliminary data.</text>
</comment>
<evidence type="ECO:0000256" key="6">
    <source>
        <dbReference type="ARBA" id="ARBA00022884"/>
    </source>
</evidence>
<feature type="compositionally biased region" description="Acidic residues" evidence="12">
    <location>
        <begin position="893"/>
        <end position="920"/>
    </location>
</feature>
<dbReference type="PROSITE" id="PS51295">
    <property type="entry name" value="CRM"/>
    <property type="match status" value="3"/>
</dbReference>